<sequence length="287" mass="31993">MPGPLNCVCLCWISVSFLLHGLQAFTSNISNQHQLPNVTVVEGQENAGWGSPFLQLRASLPSFSQSMRPYALLTNMEDYHRMPKPRHRRPSRLLRLLGSSFDPFWMSVEQPPDTSGGHGGDTLHVQILNHSIIKEKSSLREAAANQHQRLEVEAAALDLGPLPPDVASSFRSWLVRSATCELHYRWKDLGPAFWPRWLRQTDCGSSDRMGSCSFPSGMECVRAKTAHVKILAWHCLEIRDGGDGSTEMKSERNNGSTDVEETSEAVKSCLWSQVPYPVVTACKCSCK</sequence>
<keyword evidence="3" id="KW-0964">Secreted</keyword>
<organism evidence="6 7">
    <name type="scientific">Solea senegalensis</name>
    <name type="common">Senegalese sole</name>
    <dbReference type="NCBI Taxonomy" id="28829"/>
    <lineage>
        <taxon>Eukaryota</taxon>
        <taxon>Metazoa</taxon>
        <taxon>Chordata</taxon>
        <taxon>Craniata</taxon>
        <taxon>Vertebrata</taxon>
        <taxon>Euteleostomi</taxon>
        <taxon>Actinopterygii</taxon>
        <taxon>Neopterygii</taxon>
        <taxon>Teleostei</taxon>
        <taxon>Neoteleostei</taxon>
        <taxon>Acanthomorphata</taxon>
        <taxon>Carangaria</taxon>
        <taxon>Pleuronectiformes</taxon>
        <taxon>Pleuronectoidei</taxon>
        <taxon>Soleidae</taxon>
        <taxon>Solea</taxon>
    </lineage>
</organism>
<dbReference type="EMBL" id="JAGKHQ010000018">
    <property type="protein sequence ID" value="KAG7486964.1"/>
    <property type="molecule type" value="Genomic_DNA"/>
</dbReference>
<dbReference type="GO" id="GO:0009953">
    <property type="term" value="P:dorsal/ventral pattern formation"/>
    <property type="evidence" value="ECO:0007669"/>
    <property type="project" value="TreeGrafter"/>
</dbReference>
<reference evidence="6 7" key="1">
    <citation type="journal article" date="2021" name="Sci. Rep.">
        <title>Chromosome anchoring in Senegalese sole (Solea senegalensis) reveals sex-associated markers and genome rearrangements in flatfish.</title>
        <authorList>
            <person name="Guerrero-Cozar I."/>
            <person name="Gomez-Garrido J."/>
            <person name="Berbel C."/>
            <person name="Martinez-Blanch J.F."/>
            <person name="Alioto T."/>
            <person name="Claros M.G."/>
            <person name="Gagnaire P.A."/>
            <person name="Manchado M."/>
        </authorList>
    </citation>
    <scope>NUCLEOTIDE SEQUENCE [LARGE SCALE GENOMIC DNA]</scope>
    <source>
        <strain evidence="6">Sse05_10M</strain>
    </source>
</reference>
<comment type="subcellular location">
    <subcellularLocation>
        <location evidence="1">Secreted</location>
    </subcellularLocation>
</comment>
<dbReference type="GO" id="GO:0001649">
    <property type="term" value="P:osteoblast differentiation"/>
    <property type="evidence" value="ECO:0007669"/>
    <property type="project" value="TreeGrafter"/>
</dbReference>
<dbReference type="GO" id="GO:0045596">
    <property type="term" value="P:negative regulation of cell differentiation"/>
    <property type="evidence" value="ECO:0007669"/>
    <property type="project" value="InterPro"/>
</dbReference>
<evidence type="ECO:0000256" key="1">
    <source>
        <dbReference type="ARBA" id="ARBA00004613"/>
    </source>
</evidence>
<keyword evidence="2" id="KW-0217">Developmental protein</keyword>
<feature type="signal peptide" evidence="5">
    <location>
        <begin position="1"/>
        <end position="24"/>
    </location>
</feature>
<evidence type="ECO:0000313" key="6">
    <source>
        <dbReference type="EMBL" id="KAG7486964.1"/>
    </source>
</evidence>
<evidence type="ECO:0000313" key="7">
    <source>
        <dbReference type="Proteomes" id="UP000693946"/>
    </source>
</evidence>
<gene>
    <name evidence="6" type="ORF">JOB18_043119</name>
</gene>
<dbReference type="PANTHER" id="PTHR10494">
    <property type="entry name" value="BONE MORPHOGENETIC PROTEIN INHIBITOR, NOGGIN"/>
    <property type="match status" value="1"/>
</dbReference>
<accession>A0AAV6QDH2</accession>
<evidence type="ECO:0008006" key="8">
    <source>
        <dbReference type="Google" id="ProtNLM"/>
    </source>
</evidence>
<dbReference type="GO" id="GO:0030514">
    <property type="term" value="P:negative regulation of BMP signaling pathway"/>
    <property type="evidence" value="ECO:0007669"/>
    <property type="project" value="InterPro"/>
</dbReference>
<name>A0AAV6QDH2_SOLSE</name>
<dbReference type="InterPro" id="IPR008717">
    <property type="entry name" value="Noggin"/>
</dbReference>
<evidence type="ECO:0000256" key="3">
    <source>
        <dbReference type="ARBA" id="ARBA00022525"/>
    </source>
</evidence>
<evidence type="ECO:0000256" key="5">
    <source>
        <dbReference type="SAM" id="SignalP"/>
    </source>
</evidence>
<keyword evidence="4 5" id="KW-0732">Signal</keyword>
<keyword evidence="7" id="KW-1185">Reference proteome</keyword>
<dbReference type="AlphaFoldDB" id="A0AAV6QDH2"/>
<dbReference type="Proteomes" id="UP000693946">
    <property type="component" value="Linkage Group LG6"/>
</dbReference>
<protein>
    <recommendedName>
        <fullName evidence="8">Noggin</fullName>
    </recommendedName>
</protein>
<feature type="chain" id="PRO_5043888061" description="Noggin" evidence="5">
    <location>
        <begin position="25"/>
        <end position="287"/>
    </location>
</feature>
<dbReference type="Pfam" id="PF05806">
    <property type="entry name" value="Noggin"/>
    <property type="match status" value="1"/>
</dbReference>
<evidence type="ECO:0000256" key="4">
    <source>
        <dbReference type="ARBA" id="ARBA00022729"/>
    </source>
</evidence>
<dbReference type="PANTHER" id="PTHR10494:SF6">
    <property type="entry name" value="NOGGIN"/>
    <property type="match status" value="1"/>
</dbReference>
<evidence type="ECO:0000256" key="2">
    <source>
        <dbReference type="ARBA" id="ARBA00022473"/>
    </source>
</evidence>
<comment type="caution">
    <text evidence="6">The sequence shown here is derived from an EMBL/GenBank/DDBJ whole genome shotgun (WGS) entry which is preliminary data.</text>
</comment>
<dbReference type="GO" id="GO:0005615">
    <property type="term" value="C:extracellular space"/>
    <property type="evidence" value="ECO:0007669"/>
    <property type="project" value="TreeGrafter"/>
</dbReference>
<proteinExistence type="predicted"/>